<dbReference type="PROSITE" id="PS51495">
    <property type="entry name" value="GLUE"/>
    <property type="match status" value="1"/>
</dbReference>
<evidence type="ECO:0000313" key="6">
    <source>
        <dbReference type="EMBL" id="MED6118483.1"/>
    </source>
</evidence>
<evidence type="ECO:0000256" key="1">
    <source>
        <dbReference type="ARBA" id="ARBA00009697"/>
    </source>
</evidence>
<keyword evidence="3 4" id="KW-0653">Protein transport</keyword>
<evidence type="ECO:0000256" key="2">
    <source>
        <dbReference type="ARBA" id="ARBA00022448"/>
    </source>
</evidence>
<keyword evidence="2 4" id="KW-0813">Transport</keyword>
<protein>
    <recommendedName>
        <fullName evidence="4">Vacuolar protein-sorting-associated protein 36</fullName>
    </recommendedName>
    <alternativeName>
        <fullName evidence="4">ESCRT-II complex subunit VPS36</fullName>
    </alternativeName>
</protein>
<reference evidence="6 7" key="1">
    <citation type="journal article" date="2023" name="Plants (Basel)">
        <title>Bridging the Gap: Combining Genomics and Transcriptomics Approaches to Understand Stylosanthes scabra, an Orphan Legume from the Brazilian Caatinga.</title>
        <authorList>
            <person name="Ferreira-Neto J.R.C."/>
            <person name="da Silva M.D."/>
            <person name="Binneck E."/>
            <person name="de Melo N.F."/>
            <person name="da Silva R.H."/>
            <person name="de Melo A.L.T.M."/>
            <person name="Pandolfi V."/>
            <person name="Bustamante F.O."/>
            <person name="Brasileiro-Vidal A.C."/>
            <person name="Benko-Iseppon A.M."/>
        </authorList>
    </citation>
    <scope>NUCLEOTIDE SEQUENCE [LARGE SCALE GENOMIC DNA]</scope>
    <source>
        <tissue evidence="6">Leaves</tissue>
    </source>
</reference>
<dbReference type="InterPro" id="IPR037855">
    <property type="entry name" value="Vps36"/>
</dbReference>
<evidence type="ECO:0000256" key="3">
    <source>
        <dbReference type="ARBA" id="ARBA00022927"/>
    </source>
</evidence>
<accession>A0ABU6R3V0</accession>
<organism evidence="6 7">
    <name type="scientific">Stylosanthes scabra</name>
    <dbReference type="NCBI Taxonomy" id="79078"/>
    <lineage>
        <taxon>Eukaryota</taxon>
        <taxon>Viridiplantae</taxon>
        <taxon>Streptophyta</taxon>
        <taxon>Embryophyta</taxon>
        <taxon>Tracheophyta</taxon>
        <taxon>Spermatophyta</taxon>
        <taxon>Magnoliopsida</taxon>
        <taxon>eudicotyledons</taxon>
        <taxon>Gunneridae</taxon>
        <taxon>Pentapetalae</taxon>
        <taxon>rosids</taxon>
        <taxon>fabids</taxon>
        <taxon>Fabales</taxon>
        <taxon>Fabaceae</taxon>
        <taxon>Papilionoideae</taxon>
        <taxon>50 kb inversion clade</taxon>
        <taxon>dalbergioids sensu lato</taxon>
        <taxon>Dalbergieae</taxon>
        <taxon>Pterocarpus clade</taxon>
        <taxon>Stylosanthes</taxon>
    </lineage>
</organism>
<dbReference type="InterPro" id="IPR040608">
    <property type="entry name" value="Snf8/Vps36"/>
</dbReference>
<keyword evidence="4" id="KW-0967">Endosome</keyword>
<dbReference type="Proteomes" id="UP001341840">
    <property type="component" value="Unassembled WGS sequence"/>
</dbReference>
<dbReference type="SUPFAM" id="SSF50729">
    <property type="entry name" value="PH domain-like"/>
    <property type="match status" value="1"/>
</dbReference>
<dbReference type="Gene3D" id="1.10.10.10">
    <property type="entry name" value="Winged helix-like DNA-binding domain superfamily/Winged helix DNA-binding domain"/>
    <property type="match status" value="2"/>
</dbReference>
<comment type="subunit">
    <text evidence="4">Component of the endosomal sorting complex required for transport II (ESCRT-II).</text>
</comment>
<comment type="function">
    <text evidence="4">Component of the ESCRT-II complex (endosomal sorting complex required for transport II), which is required for multivesicular body (MVB) formation and sorting of endosomal cargo proteins into MVBs.</text>
</comment>
<name>A0ABU6R3V0_9FABA</name>
<dbReference type="EMBL" id="JASCZI010030214">
    <property type="protein sequence ID" value="MED6118483.1"/>
    <property type="molecule type" value="Genomic_DNA"/>
</dbReference>
<evidence type="ECO:0000259" key="5">
    <source>
        <dbReference type="PROSITE" id="PS51495"/>
    </source>
</evidence>
<dbReference type="InterPro" id="IPR021648">
    <property type="entry name" value="GLUE_dom"/>
</dbReference>
<gene>
    <name evidence="6" type="primary">VPS36_2</name>
    <name evidence="6" type="ORF">PIB30_118462</name>
</gene>
<dbReference type="InterPro" id="IPR036390">
    <property type="entry name" value="WH_DNA-bd_sf"/>
</dbReference>
<evidence type="ECO:0000256" key="4">
    <source>
        <dbReference type="RuleBase" id="RU367095"/>
    </source>
</evidence>
<feature type="domain" description="GLUE N-terminal" evidence="5">
    <location>
        <begin position="9"/>
        <end position="156"/>
    </location>
</feature>
<proteinExistence type="inferred from homology"/>
<dbReference type="Gene3D" id="6.10.140.260">
    <property type="match status" value="1"/>
</dbReference>
<dbReference type="Pfam" id="PF04157">
    <property type="entry name" value="EAP30"/>
    <property type="match status" value="1"/>
</dbReference>
<sequence>MSGNFLPAVQLTESGRPVLQPNEIECFYLSSVDLLSEDEPSSIPFPHLKSRLLILTTHRLLCLPNSSSPNSSGAFAVPLAAISHIFSHKKSIKSMFASPRIRFQVSLTPDGRVSGNGSRSVVATIVVRGKGDCDAFLTKFWENWRARAWEDDGPAPGSSSGSAFGSNSASASAPASSGIYSSDGTVRMVGVAGILRKEQEMWESTDKSLQDAFQDLNALMSKAKEMVMLAEKMRQKLLSGSTSQTNASNDEEMGTKEEMQDWLLSVGIISPVTKESAGAMYHQQLSRQLADFVKVPLERAGGIVNLIDIYCLFNRARGTELISPDDLLKACLLWEKFDAPMFLRKFDSGVMVIQNKSHSDEEVFSKIKVLVTKPEALRAGISASDAARTLGVAPAMAKEHLLSAESMGLLCRDTSLDGIRFYINLFTEIDQDDMHLVKDHGVYASWIRVNHAP</sequence>
<comment type="caution">
    <text evidence="6">The sequence shown here is derived from an EMBL/GenBank/DDBJ whole genome shotgun (WGS) entry which is preliminary data.</text>
</comment>
<keyword evidence="7" id="KW-1185">Reference proteome</keyword>
<dbReference type="SUPFAM" id="SSF46785">
    <property type="entry name" value="Winged helix' DNA-binding domain"/>
    <property type="match status" value="1"/>
</dbReference>
<dbReference type="InterPro" id="IPR011993">
    <property type="entry name" value="PH-like_dom_sf"/>
</dbReference>
<dbReference type="PANTHER" id="PTHR13128:SF12">
    <property type="entry name" value="VACUOLAR PROTEIN-SORTING-ASSOCIATED PROTEIN 36"/>
    <property type="match status" value="1"/>
</dbReference>
<comment type="similarity">
    <text evidence="1 4">Belongs to the VPS36 family.</text>
</comment>
<dbReference type="Gene3D" id="2.30.29.30">
    <property type="entry name" value="Pleckstrin-homology domain (PH domain)/Phosphotyrosine-binding domain (PTB)"/>
    <property type="match status" value="1"/>
</dbReference>
<dbReference type="Pfam" id="PF11605">
    <property type="entry name" value="Vps36_ESCRT-II"/>
    <property type="match status" value="1"/>
</dbReference>
<dbReference type="PANTHER" id="PTHR13128">
    <property type="entry name" value="VACUOLAR PROTEIN-SORTING-ASSOCIATED PROTEIN 36"/>
    <property type="match status" value="1"/>
</dbReference>
<keyword evidence="4" id="KW-0963">Cytoplasm</keyword>
<dbReference type="InterPro" id="IPR036388">
    <property type="entry name" value="WH-like_DNA-bd_sf"/>
</dbReference>
<comment type="subcellular location">
    <subcellularLocation>
        <location evidence="4">Cytoplasm</location>
    </subcellularLocation>
    <subcellularLocation>
        <location evidence="4">Endosome</location>
    </subcellularLocation>
</comment>
<evidence type="ECO:0000313" key="7">
    <source>
        <dbReference type="Proteomes" id="UP001341840"/>
    </source>
</evidence>